<dbReference type="Gene3D" id="6.10.340.10">
    <property type="match status" value="1"/>
</dbReference>
<evidence type="ECO:0000256" key="1">
    <source>
        <dbReference type="ARBA" id="ARBA00000085"/>
    </source>
</evidence>
<evidence type="ECO:0000256" key="7">
    <source>
        <dbReference type="ARBA" id="ARBA00022777"/>
    </source>
</evidence>
<dbReference type="SUPFAM" id="SSF158472">
    <property type="entry name" value="HAMP domain-like"/>
    <property type="match status" value="1"/>
</dbReference>
<protein>
    <recommendedName>
        <fullName evidence="3">histidine kinase</fullName>
        <ecNumber evidence="3">2.7.13.3</ecNumber>
    </recommendedName>
</protein>
<dbReference type="CDD" id="cd06225">
    <property type="entry name" value="HAMP"/>
    <property type="match status" value="1"/>
</dbReference>
<evidence type="ECO:0000313" key="14">
    <source>
        <dbReference type="EMBL" id="QJW89024.1"/>
    </source>
</evidence>
<dbReference type="GO" id="GO:0000155">
    <property type="term" value="F:phosphorelay sensor kinase activity"/>
    <property type="evidence" value="ECO:0007669"/>
    <property type="project" value="InterPro"/>
</dbReference>
<dbReference type="SUPFAM" id="SSF55874">
    <property type="entry name" value="ATPase domain of HSP90 chaperone/DNA topoisomerase II/histidine kinase"/>
    <property type="match status" value="1"/>
</dbReference>
<dbReference type="CDD" id="cd00082">
    <property type="entry name" value="HisKA"/>
    <property type="match status" value="1"/>
</dbReference>
<dbReference type="InterPro" id="IPR036890">
    <property type="entry name" value="HATPase_C_sf"/>
</dbReference>
<dbReference type="InterPro" id="IPR003594">
    <property type="entry name" value="HATPase_dom"/>
</dbReference>
<feature type="domain" description="HAMP" evidence="13">
    <location>
        <begin position="172"/>
        <end position="225"/>
    </location>
</feature>
<evidence type="ECO:0000256" key="10">
    <source>
        <dbReference type="ARBA" id="ARBA00023136"/>
    </source>
</evidence>
<dbReference type="Pfam" id="PF00672">
    <property type="entry name" value="HAMP"/>
    <property type="match status" value="1"/>
</dbReference>
<dbReference type="Gene3D" id="3.30.565.10">
    <property type="entry name" value="Histidine kinase-like ATPase, C-terminal domain"/>
    <property type="match status" value="1"/>
</dbReference>
<keyword evidence="8 11" id="KW-1133">Transmembrane helix</keyword>
<dbReference type="PROSITE" id="PS50109">
    <property type="entry name" value="HIS_KIN"/>
    <property type="match status" value="1"/>
</dbReference>
<evidence type="ECO:0000256" key="2">
    <source>
        <dbReference type="ARBA" id="ARBA00004370"/>
    </source>
</evidence>
<keyword evidence="9" id="KW-0902">Two-component regulatory system</keyword>
<dbReference type="PANTHER" id="PTHR45436:SF5">
    <property type="entry name" value="SENSOR HISTIDINE KINASE TRCS"/>
    <property type="match status" value="1"/>
</dbReference>
<dbReference type="AlphaFoldDB" id="A0A6M5Y6C4"/>
<evidence type="ECO:0000256" key="8">
    <source>
        <dbReference type="ARBA" id="ARBA00022989"/>
    </source>
</evidence>
<dbReference type="CDD" id="cd00075">
    <property type="entry name" value="HATPase"/>
    <property type="match status" value="1"/>
</dbReference>
<dbReference type="FunFam" id="3.30.565.10:FF:000006">
    <property type="entry name" value="Sensor histidine kinase WalK"/>
    <property type="match status" value="1"/>
</dbReference>
<keyword evidence="15" id="KW-1185">Reference proteome</keyword>
<dbReference type="PRINTS" id="PR00344">
    <property type="entry name" value="BCTRLSENSOR"/>
</dbReference>
<dbReference type="PANTHER" id="PTHR45436">
    <property type="entry name" value="SENSOR HISTIDINE KINASE YKOH"/>
    <property type="match status" value="1"/>
</dbReference>
<keyword evidence="7 14" id="KW-0418">Kinase</keyword>
<organism evidence="14 15">
    <name type="scientific">Spirosoma taeanense</name>
    <dbReference type="NCBI Taxonomy" id="2735870"/>
    <lineage>
        <taxon>Bacteria</taxon>
        <taxon>Pseudomonadati</taxon>
        <taxon>Bacteroidota</taxon>
        <taxon>Cytophagia</taxon>
        <taxon>Cytophagales</taxon>
        <taxon>Cytophagaceae</taxon>
        <taxon>Spirosoma</taxon>
    </lineage>
</organism>
<dbReference type="InterPro" id="IPR036097">
    <property type="entry name" value="HisK_dim/P_sf"/>
</dbReference>
<sequence length="477" mass="53964">MNIRTRLTLLFVLLVASILLLFSVSVYYLYNQFREQEFFKRLREKATTTVRLREDVGEFPQGDLPAITAQQVTVYNEQGNVLYTQGNQRTRFPISPGLLRSVKEGQPQYVRIDNLEAAVVRYLNARKEVLIIVASGNDQYGFTKLNHLRQILFFGWLLCLVIVGLAGYLFATDALRPVSELIGQANAISATNIHERLRVGRQRDEIADLARTFNALLSRLEEAFVAQKSFVSHASHELRTPLTVMMGQIEVTLLQARSPDEYEATLESLLDEVKNMIRLVNGLLDLARANSDATTLHYQPVRVDELLWQAHDQLLLKKPEYHIDIDFDNLPNQEEDLVIVGDESLLQTALQNLMENGCKYSSDERVSVRIAFERSRIHLTISDQGYGISANDLSHIFDPFYRSQHTMTIHGHGIGLALTHRIIELHQGQIAVESAVGVGTTFRITLPTQRHRPSLISAGRTTEEITNPETSINTSKS</sequence>
<dbReference type="Pfam" id="PF02518">
    <property type="entry name" value="HATPase_c"/>
    <property type="match status" value="1"/>
</dbReference>
<dbReference type="KEGG" id="stae:HNV11_06290"/>
<evidence type="ECO:0000256" key="5">
    <source>
        <dbReference type="ARBA" id="ARBA00022679"/>
    </source>
</evidence>
<evidence type="ECO:0000259" key="12">
    <source>
        <dbReference type="PROSITE" id="PS50109"/>
    </source>
</evidence>
<feature type="transmembrane region" description="Helical" evidence="11">
    <location>
        <begin position="151"/>
        <end position="171"/>
    </location>
</feature>
<evidence type="ECO:0000256" key="4">
    <source>
        <dbReference type="ARBA" id="ARBA00022553"/>
    </source>
</evidence>
<dbReference type="PROSITE" id="PS50885">
    <property type="entry name" value="HAMP"/>
    <property type="match status" value="1"/>
</dbReference>
<dbReference type="SMART" id="SM00387">
    <property type="entry name" value="HATPase_c"/>
    <property type="match status" value="1"/>
</dbReference>
<dbReference type="GO" id="GO:0005886">
    <property type="term" value="C:plasma membrane"/>
    <property type="evidence" value="ECO:0007669"/>
    <property type="project" value="TreeGrafter"/>
</dbReference>
<dbReference type="InterPro" id="IPR004358">
    <property type="entry name" value="Sig_transdc_His_kin-like_C"/>
</dbReference>
<name>A0A6M5Y6C4_9BACT</name>
<comment type="catalytic activity">
    <reaction evidence="1">
        <text>ATP + protein L-histidine = ADP + protein N-phospho-L-histidine.</text>
        <dbReference type="EC" id="2.7.13.3"/>
    </reaction>
</comment>
<accession>A0A6M5Y6C4</accession>
<dbReference type="EMBL" id="CP053435">
    <property type="protein sequence ID" value="QJW89024.1"/>
    <property type="molecule type" value="Genomic_DNA"/>
</dbReference>
<evidence type="ECO:0000313" key="15">
    <source>
        <dbReference type="Proteomes" id="UP000502756"/>
    </source>
</evidence>
<keyword evidence="6 11" id="KW-0812">Transmembrane</keyword>
<evidence type="ECO:0000259" key="13">
    <source>
        <dbReference type="PROSITE" id="PS50885"/>
    </source>
</evidence>
<keyword evidence="5" id="KW-0808">Transferase</keyword>
<keyword evidence="4" id="KW-0597">Phosphoprotein</keyword>
<reference evidence="14 15" key="1">
    <citation type="submission" date="2020-05" db="EMBL/GenBank/DDBJ databases">
        <title>Genome sequencing of Spirosoma sp. TS118.</title>
        <authorList>
            <person name="Lee J.-H."/>
            <person name="Jeong S."/>
            <person name="Zhao L."/>
            <person name="Jung J.-H."/>
            <person name="Kim M.-K."/>
            <person name="Lim S."/>
        </authorList>
    </citation>
    <scope>NUCLEOTIDE SEQUENCE [LARGE SCALE GENOMIC DNA]</scope>
    <source>
        <strain evidence="14 15">TS118</strain>
    </source>
</reference>
<dbReference type="SMART" id="SM00388">
    <property type="entry name" value="HisKA"/>
    <property type="match status" value="1"/>
</dbReference>
<comment type="subcellular location">
    <subcellularLocation>
        <location evidence="2">Membrane</location>
    </subcellularLocation>
</comment>
<dbReference type="InterPro" id="IPR003660">
    <property type="entry name" value="HAMP_dom"/>
</dbReference>
<dbReference type="Pfam" id="PF00512">
    <property type="entry name" value="HisKA"/>
    <property type="match status" value="1"/>
</dbReference>
<dbReference type="InterPro" id="IPR003661">
    <property type="entry name" value="HisK_dim/P_dom"/>
</dbReference>
<feature type="domain" description="Histidine kinase" evidence="12">
    <location>
        <begin position="233"/>
        <end position="450"/>
    </location>
</feature>
<feature type="transmembrane region" description="Helical" evidence="11">
    <location>
        <begin position="6"/>
        <end position="30"/>
    </location>
</feature>
<dbReference type="Gene3D" id="1.10.287.130">
    <property type="match status" value="1"/>
</dbReference>
<dbReference type="SUPFAM" id="SSF47384">
    <property type="entry name" value="Homodimeric domain of signal transducing histidine kinase"/>
    <property type="match status" value="1"/>
</dbReference>
<dbReference type="InterPro" id="IPR050428">
    <property type="entry name" value="TCS_sensor_his_kinase"/>
</dbReference>
<dbReference type="InterPro" id="IPR005467">
    <property type="entry name" value="His_kinase_dom"/>
</dbReference>
<gene>
    <name evidence="14" type="ORF">HNV11_06290</name>
</gene>
<proteinExistence type="predicted"/>
<evidence type="ECO:0000256" key="3">
    <source>
        <dbReference type="ARBA" id="ARBA00012438"/>
    </source>
</evidence>
<evidence type="ECO:0000256" key="11">
    <source>
        <dbReference type="SAM" id="Phobius"/>
    </source>
</evidence>
<dbReference type="EC" id="2.7.13.3" evidence="3"/>
<keyword evidence="10 11" id="KW-0472">Membrane</keyword>
<dbReference type="Proteomes" id="UP000502756">
    <property type="component" value="Chromosome"/>
</dbReference>
<dbReference type="RefSeq" id="WP_171738862.1">
    <property type="nucleotide sequence ID" value="NZ_CP053435.1"/>
</dbReference>
<evidence type="ECO:0000256" key="9">
    <source>
        <dbReference type="ARBA" id="ARBA00023012"/>
    </source>
</evidence>
<dbReference type="FunFam" id="1.10.287.130:FF:000001">
    <property type="entry name" value="Two-component sensor histidine kinase"/>
    <property type="match status" value="1"/>
</dbReference>
<dbReference type="SMART" id="SM00304">
    <property type="entry name" value="HAMP"/>
    <property type="match status" value="1"/>
</dbReference>
<evidence type="ECO:0000256" key="6">
    <source>
        <dbReference type="ARBA" id="ARBA00022692"/>
    </source>
</evidence>